<protein>
    <recommendedName>
        <fullName evidence="4">DUF4389 domain-containing protein</fullName>
    </recommendedName>
</protein>
<keyword evidence="1" id="KW-1133">Transmembrane helix</keyword>
<dbReference type="OrthoDB" id="156718at2"/>
<keyword evidence="1" id="KW-0812">Transmembrane</keyword>
<evidence type="ECO:0000313" key="3">
    <source>
        <dbReference type="Proteomes" id="UP000377595"/>
    </source>
</evidence>
<feature type="transmembrane region" description="Helical" evidence="1">
    <location>
        <begin position="239"/>
        <end position="264"/>
    </location>
</feature>
<name>A0A5M3XGB6_9ACTN</name>
<dbReference type="Pfam" id="PF14333">
    <property type="entry name" value="DUF4389"/>
    <property type="match status" value="2"/>
</dbReference>
<sequence>MNRYPVHVEGRLDTPLSRGLWLVKWLLALPHYLLLIPLWSAFALLTVVAFVAILVTGRYPRAVFDFNVGVLRWTWRVAYYSYGALGTDRYPPFTLGPDPGYPAAFDVDYPERLSRGLVLVKWWLLALPHYLLVALFTSGALLIGDRYAGFWQFNLGGLIGVLVLIAAVALLFTGRYPRGIFDIVLGMNRWVLRVAAYAALMTDVYPPFRLEVGGLEPSPEGAPPAESPHAPAHRWTSGAVAAVACGSVLVSVGLAFAGIGAATLTLDRDADGFVGAAAVPVRTSTYAITTGEVRLTAPGVRVLRDFVGQVRVEADSAGPPVFVGIAPAAAADRYLKDVAHDQLARFGQGAHYARHEGSQPPAPPLGQHFWAALSQDSALTWEAAPGDWTLVIMNADASPGVTADLRVAASVPALGGVIVGSLTAFVVLALGGTGLILLGLRLSAPPRAQTPRPVTTGS</sequence>
<dbReference type="Proteomes" id="UP000377595">
    <property type="component" value="Unassembled WGS sequence"/>
</dbReference>
<feature type="transmembrane region" description="Helical" evidence="1">
    <location>
        <begin position="413"/>
        <end position="440"/>
    </location>
</feature>
<accession>A0A5M3XGB6</accession>
<dbReference type="InterPro" id="IPR025498">
    <property type="entry name" value="DUF4389"/>
</dbReference>
<dbReference type="EMBL" id="BLAF01000004">
    <property type="protein sequence ID" value="GES17148.1"/>
    <property type="molecule type" value="Genomic_DNA"/>
</dbReference>
<evidence type="ECO:0008006" key="4">
    <source>
        <dbReference type="Google" id="ProtNLM"/>
    </source>
</evidence>
<comment type="caution">
    <text evidence="2">The sequence shown here is derived from an EMBL/GenBank/DDBJ whole genome shotgun (WGS) entry which is preliminary data.</text>
</comment>
<keyword evidence="1" id="KW-0472">Membrane</keyword>
<reference evidence="2 3" key="1">
    <citation type="submission" date="2019-10" db="EMBL/GenBank/DDBJ databases">
        <title>Whole genome shotgun sequence of Acrocarpospora pleiomorpha NBRC 16267.</title>
        <authorList>
            <person name="Ichikawa N."/>
            <person name="Kimura A."/>
            <person name="Kitahashi Y."/>
            <person name="Komaki H."/>
            <person name="Oguchi A."/>
        </authorList>
    </citation>
    <scope>NUCLEOTIDE SEQUENCE [LARGE SCALE GENOMIC DNA]</scope>
    <source>
        <strain evidence="2 3">NBRC 16267</strain>
    </source>
</reference>
<evidence type="ECO:0000313" key="2">
    <source>
        <dbReference type="EMBL" id="GES17148.1"/>
    </source>
</evidence>
<feature type="transmembrane region" description="Helical" evidence="1">
    <location>
        <begin position="32"/>
        <end position="55"/>
    </location>
</feature>
<feature type="transmembrane region" description="Helical" evidence="1">
    <location>
        <begin position="150"/>
        <end position="172"/>
    </location>
</feature>
<dbReference type="AlphaFoldDB" id="A0A5M3XGB6"/>
<feature type="transmembrane region" description="Helical" evidence="1">
    <location>
        <begin position="122"/>
        <end position="144"/>
    </location>
</feature>
<gene>
    <name evidence="2" type="ORF">Aple_000430</name>
</gene>
<organism evidence="2 3">
    <name type="scientific">Acrocarpospora pleiomorpha</name>
    <dbReference type="NCBI Taxonomy" id="90975"/>
    <lineage>
        <taxon>Bacteria</taxon>
        <taxon>Bacillati</taxon>
        <taxon>Actinomycetota</taxon>
        <taxon>Actinomycetes</taxon>
        <taxon>Streptosporangiales</taxon>
        <taxon>Streptosporangiaceae</taxon>
        <taxon>Acrocarpospora</taxon>
    </lineage>
</organism>
<dbReference type="RefSeq" id="WP_155342355.1">
    <property type="nucleotide sequence ID" value="NZ_BAAAHM010000001.1"/>
</dbReference>
<evidence type="ECO:0000256" key="1">
    <source>
        <dbReference type="SAM" id="Phobius"/>
    </source>
</evidence>
<proteinExistence type="predicted"/>
<keyword evidence="3" id="KW-1185">Reference proteome</keyword>